<protein>
    <recommendedName>
        <fullName evidence="4">Ubiquitin-like domain-containing protein</fullName>
    </recommendedName>
</protein>
<feature type="compositionally biased region" description="Polar residues" evidence="3">
    <location>
        <begin position="166"/>
        <end position="176"/>
    </location>
</feature>
<feature type="non-terminal residue" evidence="5">
    <location>
        <position position="453"/>
    </location>
</feature>
<feature type="region of interest" description="Disordered" evidence="3">
    <location>
        <begin position="1"/>
        <end position="23"/>
    </location>
</feature>
<dbReference type="PANTHER" id="PTHR23010">
    <property type="entry name" value="MIDNOLIN"/>
    <property type="match status" value="1"/>
</dbReference>
<dbReference type="InterPro" id="IPR029071">
    <property type="entry name" value="Ubiquitin-like_domsf"/>
</dbReference>
<feature type="compositionally biased region" description="Polar residues" evidence="3">
    <location>
        <begin position="203"/>
        <end position="215"/>
    </location>
</feature>
<feature type="region of interest" description="Disordered" evidence="3">
    <location>
        <begin position="248"/>
        <end position="275"/>
    </location>
</feature>
<evidence type="ECO:0000256" key="3">
    <source>
        <dbReference type="SAM" id="MobiDB-lite"/>
    </source>
</evidence>
<feature type="domain" description="Ubiquitin-like" evidence="4">
    <location>
        <begin position="23"/>
        <end position="97"/>
    </location>
</feature>
<gene>
    <name evidence="5" type="ORF">CCH79_00005210</name>
</gene>
<feature type="compositionally biased region" description="Polar residues" evidence="3">
    <location>
        <begin position="382"/>
        <end position="400"/>
    </location>
</feature>
<dbReference type="EMBL" id="NHOQ01001318">
    <property type="protein sequence ID" value="PWA25389.1"/>
    <property type="molecule type" value="Genomic_DNA"/>
</dbReference>
<dbReference type="Gene3D" id="3.10.20.90">
    <property type="entry name" value="Phosphatidylinositol 3-kinase Catalytic Subunit, Chain A, domain 1"/>
    <property type="match status" value="1"/>
</dbReference>
<evidence type="ECO:0000259" key="4">
    <source>
        <dbReference type="PROSITE" id="PS50053"/>
    </source>
</evidence>
<comment type="caution">
    <text evidence="5">The sequence shown here is derived from an EMBL/GenBank/DDBJ whole genome shotgun (WGS) entry which is preliminary data.</text>
</comment>
<name>A0A315VQP4_GAMAF</name>
<evidence type="ECO:0000313" key="6">
    <source>
        <dbReference type="Proteomes" id="UP000250572"/>
    </source>
</evidence>
<evidence type="ECO:0000313" key="5">
    <source>
        <dbReference type="EMBL" id="PWA25389.1"/>
    </source>
</evidence>
<dbReference type="Proteomes" id="UP000250572">
    <property type="component" value="Unassembled WGS sequence"/>
</dbReference>
<keyword evidence="2" id="KW-0539">Nucleus</keyword>
<feature type="region of interest" description="Disordered" evidence="3">
    <location>
        <begin position="371"/>
        <end position="406"/>
    </location>
</feature>
<evidence type="ECO:0000256" key="2">
    <source>
        <dbReference type="ARBA" id="ARBA00023242"/>
    </source>
</evidence>
<dbReference type="PANTHER" id="PTHR23010:SF1">
    <property type="entry name" value="MIDNOLIN"/>
    <property type="match status" value="1"/>
</dbReference>
<dbReference type="PROSITE" id="PS50053">
    <property type="entry name" value="UBIQUITIN_2"/>
    <property type="match status" value="1"/>
</dbReference>
<accession>A0A315VQP4</accession>
<sequence length="453" mass="48778">MEQPKTQRRGFPTPQPAGGEPPMRLTITSTTGCPVELSVQRGETAEGLRKLISQKLGLQTDRIIVVHKDSHLTAGTLMEQGVTDGSRLTLVPVIETGSVSSTRERTVMDKLESLTESQIEDFLSGRLPLTLSLGAGAHTMYVQLQLSQEVRELQGNTDSVVQTRCKPQTAPANNGNLLEASSAGSSLGFTTSQTSSPPLPSDRSASSLQCSSQKPRTSFISSTSVALEHCMDPPLVRRSQSDCKPALPLDSTHPPNLPPAATPVCSSRPTSSEPGPISAFIEGDVPAHKSQPPGAVIDSVMSHSPGVFSGTFSGTLAPCSHGGISHPRRGIAIILQILNDLLRAACHHQGALLPPLCNECTASNLPDSHLTAEDPCMGRNGQPPTQSTARSGGDESQTLHSSEENKTMHCKMERLQLLMHQRRRHRRIRRCSLLHGFAQPNQHRLHRSYVIFT</sequence>
<feature type="compositionally biased region" description="Polar residues" evidence="3">
    <location>
        <begin position="264"/>
        <end position="273"/>
    </location>
</feature>
<evidence type="ECO:0000256" key="1">
    <source>
        <dbReference type="ARBA" id="ARBA00004123"/>
    </source>
</evidence>
<proteinExistence type="predicted"/>
<dbReference type="InterPro" id="IPR039336">
    <property type="entry name" value="Midnolin"/>
</dbReference>
<dbReference type="SUPFAM" id="SSF54236">
    <property type="entry name" value="Ubiquitin-like"/>
    <property type="match status" value="1"/>
</dbReference>
<feature type="compositionally biased region" description="Low complexity" evidence="3">
    <location>
        <begin position="177"/>
        <end position="196"/>
    </location>
</feature>
<comment type="subcellular location">
    <subcellularLocation>
        <location evidence="1">Nucleus</location>
    </subcellularLocation>
</comment>
<feature type="region of interest" description="Disordered" evidence="3">
    <location>
        <begin position="166"/>
        <end position="215"/>
    </location>
</feature>
<organism evidence="5 6">
    <name type="scientific">Gambusia affinis</name>
    <name type="common">Western mosquitofish</name>
    <name type="synonym">Heterandria affinis</name>
    <dbReference type="NCBI Taxonomy" id="33528"/>
    <lineage>
        <taxon>Eukaryota</taxon>
        <taxon>Metazoa</taxon>
        <taxon>Chordata</taxon>
        <taxon>Craniata</taxon>
        <taxon>Vertebrata</taxon>
        <taxon>Euteleostomi</taxon>
        <taxon>Actinopterygii</taxon>
        <taxon>Neopterygii</taxon>
        <taxon>Teleostei</taxon>
        <taxon>Neoteleostei</taxon>
        <taxon>Acanthomorphata</taxon>
        <taxon>Ovalentaria</taxon>
        <taxon>Atherinomorphae</taxon>
        <taxon>Cyprinodontiformes</taxon>
        <taxon>Poeciliidae</taxon>
        <taxon>Poeciliinae</taxon>
        <taxon>Gambusia</taxon>
    </lineage>
</organism>
<dbReference type="InterPro" id="IPR000626">
    <property type="entry name" value="Ubiquitin-like_dom"/>
</dbReference>
<dbReference type="AlphaFoldDB" id="A0A315VQP4"/>
<reference evidence="5 6" key="1">
    <citation type="journal article" date="2018" name="G3 (Bethesda)">
        <title>A High-Quality Reference Genome for the Invasive Mosquitofish Gambusia affinis Using a Chicago Library.</title>
        <authorList>
            <person name="Hoffberg S.L."/>
            <person name="Troendle N.J."/>
            <person name="Glenn T.C."/>
            <person name="Mahmud O."/>
            <person name="Louha S."/>
            <person name="Chalopin D."/>
            <person name="Bennetzen J.L."/>
            <person name="Mauricio R."/>
        </authorList>
    </citation>
    <scope>NUCLEOTIDE SEQUENCE [LARGE SCALE GENOMIC DNA]</scope>
    <source>
        <strain evidence="5">NE01/NJP1002.9</strain>
        <tissue evidence="5">Muscle</tissue>
    </source>
</reference>
<dbReference type="GO" id="GO:0005634">
    <property type="term" value="C:nucleus"/>
    <property type="evidence" value="ECO:0007669"/>
    <property type="project" value="UniProtKB-SubCell"/>
</dbReference>
<keyword evidence="6" id="KW-1185">Reference proteome</keyword>